<dbReference type="GO" id="GO:0003677">
    <property type="term" value="F:DNA binding"/>
    <property type="evidence" value="ECO:0007669"/>
    <property type="project" value="UniProtKB-KW"/>
</dbReference>
<dbReference type="Gene3D" id="1.10.10.10">
    <property type="entry name" value="Winged helix-like DNA-binding domain superfamily/Winged helix DNA-binding domain"/>
    <property type="match status" value="1"/>
</dbReference>
<evidence type="ECO:0000256" key="2">
    <source>
        <dbReference type="ARBA" id="ARBA00023125"/>
    </source>
</evidence>
<name>A0A645H9I4_9ZZZZ</name>
<comment type="caution">
    <text evidence="5">The sequence shown here is derived from an EMBL/GenBank/DDBJ whole genome shotgun (WGS) entry which is preliminary data.</text>
</comment>
<gene>
    <name evidence="5" type="primary">ziaR_39</name>
    <name evidence="5" type="ORF">SDC9_182526</name>
</gene>
<dbReference type="SUPFAM" id="SSF46785">
    <property type="entry name" value="Winged helix' DNA-binding domain"/>
    <property type="match status" value="1"/>
</dbReference>
<keyword evidence="1" id="KW-0805">Transcription regulation</keyword>
<organism evidence="5">
    <name type="scientific">bioreactor metagenome</name>
    <dbReference type="NCBI Taxonomy" id="1076179"/>
    <lineage>
        <taxon>unclassified sequences</taxon>
        <taxon>metagenomes</taxon>
        <taxon>ecological metagenomes</taxon>
    </lineage>
</organism>
<dbReference type="PANTHER" id="PTHR43132:SF6">
    <property type="entry name" value="HTH-TYPE TRANSCRIPTIONAL REPRESSOR CZRA"/>
    <property type="match status" value="1"/>
</dbReference>
<dbReference type="PANTHER" id="PTHR43132">
    <property type="entry name" value="ARSENICAL RESISTANCE OPERON REPRESSOR ARSR-RELATED"/>
    <property type="match status" value="1"/>
</dbReference>
<evidence type="ECO:0000256" key="1">
    <source>
        <dbReference type="ARBA" id="ARBA00023015"/>
    </source>
</evidence>
<dbReference type="NCBIfam" id="NF033788">
    <property type="entry name" value="HTH_metalloreg"/>
    <property type="match status" value="1"/>
</dbReference>
<evidence type="ECO:0000256" key="3">
    <source>
        <dbReference type="ARBA" id="ARBA00023163"/>
    </source>
</evidence>
<dbReference type="InterPro" id="IPR001845">
    <property type="entry name" value="HTH_ArsR_DNA-bd_dom"/>
</dbReference>
<dbReference type="AlphaFoldDB" id="A0A645H9I4"/>
<reference evidence="5" key="1">
    <citation type="submission" date="2019-08" db="EMBL/GenBank/DDBJ databases">
        <authorList>
            <person name="Kucharzyk K."/>
            <person name="Murdoch R.W."/>
            <person name="Higgins S."/>
            <person name="Loffler F."/>
        </authorList>
    </citation>
    <scope>NUCLEOTIDE SEQUENCE</scope>
</reference>
<dbReference type="InterPro" id="IPR018334">
    <property type="entry name" value="ArsR_HTH"/>
</dbReference>
<sequence length="126" mass="13934">MAQQTRIETDCCECDIIHVDAISRARAAALPEETVGAVADLFKVFGDATRVRLLWGLAGGELCVCDLAALLSMTPSAISHQLRILKQARLVRSRRDGKIVYYAQNDEHIGQIFAQALTHVREPARF</sequence>
<keyword evidence="3" id="KW-0804">Transcription</keyword>
<dbReference type="InterPro" id="IPR036388">
    <property type="entry name" value="WH-like_DNA-bd_sf"/>
</dbReference>
<dbReference type="InterPro" id="IPR011991">
    <property type="entry name" value="ArsR-like_HTH"/>
</dbReference>
<dbReference type="GO" id="GO:0003700">
    <property type="term" value="F:DNA-binding transcription factor activity"/>
    <property type="evidence" value="ECO:0007669"/>
    <property type="project" value="InterPro"/>
</dbReference>
<protein>
    <submittedName>
        <fullName evidence="5">Transcriptional repressor SmtB</fullName>
    </submittedName>
</protein>
<dbReference type="PROSITE" id="PS00846">
    <property type="entry name" value="HTH_ARSR_1"/>
    <property type="match status" value="1"/>
</dbReference>
<evidence type="ECO:0000259" key="4">
    <source>
        <dbReference type="PROSITE" id="PS50987"/>
    </source>
</evidence>
<dbReference type="PRINTS" id="PR00778">
    <property type="entry name" value="HTHARSR"/>
</dbReference>
<proteinExistence type="predicted"/>
<dbReference type="SMART" id="SM00418">
    <property type="entry name" value="HTH_ARSR"/>
    <property type="match status" value="1"/>
</dbReference>
<dbReference type="InterPro" id="IPR051011">
    <property type="entry name" value="Metal_resp_trans_reg"/>
</dbReference>
<dbReference type="PROSITE" id="PS50987">
    <property type="entry name" value="HTH_ARSR_2"/>
    <property type="match status" value="1"/>
</dbReference>
<accession>A0A645H9I4</accession>
<feature type="domain" description="HTH arsR-type" evidence="4">
    <location>
        <begin position="30"/>
        <end position="124"/>
    </location>
</feature>
<dbReference type="EMBL" id="VSSQ01088370">
    <property type="protein sequence ID" value="MPN35032.1"/>
    <property type="molecule type" value="Genomic_DNA"/>
</dbReference>
<dbReference type="Pfam" id="PF01022">
    <property type="entry name" value="HTH_5"/>
    <property type="match status" value="1"/>
</dbReference>
<dbReference type="InterPro" id="IPR036390">
    <property type="entry name" value="WH_DNA-bd_sf"/>
</dbReference>
<dbReference type="CDD" id="cd00090">
    <property type="entry name" value="HTH_ARSR"/>
    <property type="match status" value="1"/>
</dbReference>
<keyword evidence="2" id="KW-0238">DNA-binding</keyword>
<evidence type="ECO:0000313" key="5">
    <source>
        <dbReference type="EMBL" id="MPN35032.1"/>
    </source>
</evidence>